<organism evidence="2 3">
    <name type="scientific">Favolaschia claudopus</name>
    <dbReference type="NCBI Taxonomy" id="2862362"/>
    <lineage>
        <taxon>Eukaryota</taxon>
        <taxon>Fungi</taxon>
        <taxon>Dikarya</taxon>
        <taxon>Basidiomycota</taxon>
        <taxon>Agaricomycotina</taxon>
        <taxon>Agaricomycetes</taxon>
        <taxon>Agaricomycetidae</taxon>
        <taxon>Agaricales</taxon>
        <taxon>Marasmiineae</taxon>
        <taxon>Mycenaceae</taxon>
        <taxon>Favolaschia</taxon>
    </lineage>
</organism>
<sequence>MAQSALFTPLQVGSTTIQNRIVMAALTRNRSSASIPNDLMREYYLQRAKGGAGLIVTEGILVSRQGSEWQNASGIWNQPQIDGWKKIVDAVHGAGSKIYAQRSDFSQLAHVGRAAHPQAPEQIKAGVPVYAPSAIPARGGKFRFIEGQPGYVTPIEIPDPAYFINLFKQAAMNAKEAGFDGVELHAANGYLLNQFLDSSSNKRTDKWGGSPANRCRFVLELLKAMQEVWSENVAIKISPAVGYNDMGMPLEETIETFGYLLTEADKLGLAYVVLARYTELLDPEYDGKRNATPHDVLSTYAPFLKANNTPIFINVGVTPSEAECLLSTGKVAAVQWGMLWLTHPDLARRLREGKPLDNLLDGLHIYGAEGVDDRIGYTDYEEARY</sequence>
<dbReference type="EMBL" id="JAWWNJ010000017">
    <property type="protein sequence ID" value="KAK7038331.1"/>
    <property type="molecule type" value="Genomic_DNA"/>
</dbReference>
<dbReference type="PANTHER" id="PTHR22893:SF91">
    <property type="entry name" value="NADPH DEHYDROGENASE 2-RELATED"/>
    <property type="match status" value="1"/>
</dbReference>
<dbReference type="Pfam" id="PF00724">
    <property type="entry name" value="Oxidored_FMN"/>
    <property type="match status" value="1"/>
</dbReference>
<accession>A0AAW0CHB9</accession>
<dbReference type="SUPFAM" id="SSF51395">
    <property type="entry name" value="FMN-linked oxidoreductases"/>
    <property type="match status" value="1"/>
</dbReference>
<comment type="caution">
    <text evidence="2">The sequence shown here is derived from an EMBL/GenBank/DDBJ whole genome shotgun (WGS) entry which is preliminary data.</text>
</comment>
<protein>
    <submittedName>
        <fullName evidence="2">Artemisinic aldehyde Delta(11(13)) reductase</fullName>
    </submittedName>
</protein>
<proteinExistence type="predicted"/>
<dbReference type="PANTHER" id="PTHR22893">
    <property type="entry name" value="NADH OXIDOREDUCTASE-RELATED"/>
    <property type="match status" value="1"/>
</dbReference>
<reference evidence="2 3" key="1">
    <citation type="journal article" date="2024" name="J Genomics">
        <title>Draft genome sequencing and assembly of Favolaschia claudopus CIRM-BRFM 2984 isolated from oak limbs.</title>
        <authorList>
            <person name="Navarro D."/>
            <person name="Drula E."/>
            <person name="Chaduli D."/>
            <person name="Cazenave R."/>
            <person name="Ahrendt S."/>
            <person name="Wang J."/>
            <person name="Lipzen A."/>
            <person name="Daum C."/>
            <person name="Barry K."/>
            <person name="Grigoriev I.V."/>
            <person name="Favel A."/>
            <person name="Rosso M.N."/>
            <person name="Martin F."/>
        </authorList>
    </citation>
    <scope>NUCLEOTIDE SEQUENCE [LARGE SCALE GENOMIC DNA]</scope>
    <source>
        <strain evidence="2 3">CIRM-BRFM 2984</strain>
    </source>
</reference>
<dbReference type="Gene3D" id="3.20.20.70">
    <property type="entry name" value="Aldolase class I"/>
    <property type="match status" value="1"/>
</dbReference>
<dbReference type="GO" id="GO:0010181">
    <property type="term" value="F:FMN binding"/>
    <property type="evidence" value="ECO:0007669"/>
    <property type="project" value="InterPro"/>
</dbReference>
<evidence type="ECO:0000259" key="1">
    <source>
        <dbReference type="Pfam" id="PF00724"/>
    </source>
</evidence>
<dbReference type="InterPro" id="IPR045247">
    <property type="entry name" value="Oye-like"/>
</dbReference>
<dbReference type="CDD" id="cd02933">
    <property type="entry name" value="OYE_like_FMN"/>
    <property type="match status" value="1"/>
</dbReference>
<feature type="domain" description="NADH:flavin oxidoreductase/NADH oxidase N-terminal" evidence="1">
    <location>
        <begin position="6"/>
        <end position="356"/>
    </location>
</feature>
<dbReference type="Proteomes" id="UP001362999">
    <property type="component" value="Unassembled WGS sequence"/>
</dbReference>
<dbReference type="InterPro" id="IPR013785">
    <property type="entry name" value="Aldolase_TIM"/>
</dbReference>
<name>A0AAW0CHB9_9AGAR</name>
<keyword evidence="3" id="KW-1185">Reference proteome</keyword>
<evidence type="ECO:0000313" key="3">
    <source>
        <dbReference type="Proteomes" id="UP001362999"/>
    </source>
</evidence>
<dbReference type="InterPro" id="IPR001155">
    <property type="entry name" value="OxRdtase_FMN_N"/>
</dbReference>
<dbReference type="GO" id="GO:0016491">
    <property type="term" value="F:oxidoreductase activity"/>
    <property type="evidence" value="ECO:0007669"/>
    <property type="project" value="InterPro"/>
</dbReference>
<dbReference type="AlphaFoldDB" id="A0AAW0CHB9"/>
<evidence type="ECO:0000313" key="2">
    <source>
        <dbReference type="EMBL" id="KAK7038331.1"/>
    </source>
</evidence>
<gene>
    <name evidence="2" type="ORF">R3P38DRAFT_3475208</name>
</gene>